<dbReference type="AlphaFoldDB" id="A0A1V9YVT2"/>
<dbReference type="Gene3D" id="3.40.50.11380">
    <property type="match status" value="1"/>
</dbReference>
<evidence type="ECO:0000256" key="3">
    <source>
        <dbReference type="ARBA" id="ARBA00022737"/>
    </source>
</evidence>
<dbReference type="OrthoDB" id="9991317at2759"/>
<dbReference type="InterPro" id="IPR029489">
    <property type="entry name" value="OGT/SEC/SPY_C"/>
</dbReference>
<dbReference type="EMBL" id="JNBS01002673">
    <property type="protein sequence ID" value="OQR89733.1"/>
    <property type="molecule type" value="Genomic_DNA"/>
</dbReference>
<evidence type="ECO:0000256" key="4">
    <source>
        <dbReference type="ARBA" id="ARBA00022803"/>
    </source>
</evidence>
<evidence type="ECO:0000313" key="8">
    <source>
        <dbReference type="Proteomes" id="UP000243217"/>
    </source>
</evidence>
<dbReference type="Gene3D" id="3.50.30.30">
    <property type="match status" value="1"/>
</dbReference>
<keyword evidence="8" id="KW-1185">Reference proteome</keyword>
<protein>
    <submittedName>
        <fullName evidence="7">Uncharacterized protein</fullName>
    </submittedName>
</protein>
<comment type="caution">
    <text evidence="7">The sequence shown here is derived from an EMBL/GenBank/DDBJ whole genome shotgun (WGS) entry which is preliminary data.</text>
</comment>
<feature type="domain" description="O-GlcNAc transferase C-terminal" evidence="6">
    <location>
        <begin position="451"/>
        <end position="601"/>
    </location>
</feature>
<dbReference type="Pfam" id="PF02225">
    <property type="entry name" value="PA"/>
    <property type="match status" value="1"/>
</dbReference>
<dbReference type="GO" id="GO:0016757">
    <property type="term" value="F:glycosyltransferase activity"/>
    <property type="evidence" value="ECO:0007669"/>
    <property type="project" value="TreeGrafter"/>
</dbReference>
<dbReference type="STRING" id="74557.A0A1V9YVT2"/>
<evidence type="ECO:0000256" key="2">
    <source>
        <dbReference type="ARBA" id="ARBA00022679"/>
    </source>
</evidence>
<dbReference type="PANTHER" id="PTHR44998:SF1">
    <property type="entry name" value="UDP-N-ACETYLGLUCOSAMINE--PEPTIDE N-ACETYLGLUCOSAMINYLTRANSFERASE 110 KDA SUBUNIT"/>
    <property type="match status" value="1"/>
</dbReference>
<keyword evidence="3" id="KW-0677">Repeat</keyword>
<keyword evidence="2" id="KW-0808">Transferase</keyword>
<dbReference type="Gene3D" id="3.40.50.2000">
    <property type="entry name" value="Glycogen Phosphorylase B"/>
    <property type="match status" value="1"/>
</dbReference>
<reference evidence="7 8" key="1">
    <citation type="journal article" date="2014" name="Genome Biol. Evol.">
        <title>The secreted proteins of Achlya hypogyna and Thraustotheca clavata identify the ancestral oomycete secretome and reveal gene acquisitions by horizontal gene transfer.</title>
        <authorList>
            <person name="Misner I."/>
            <person name="Blouin N."/>
            <person name="Leonard G."/>
            <person name="Richards T.A."/>
            <person name="Lane C.E."/>
        </authorList>
    </citation>
    <scope>NUCLEOTIDE SEQUENCE [LARGE SCALE GENOMIC DNA]</scope>
    <source>
        <strain evidence="7 8">ATCC 34112</strain>
    </source>
</reference>
<accession>A0A1V9YVT2</accession>
<dbReference type="Proteomes" id="UP000243217">
    <property type="component" value="Unassembled WGS sequence"/>
</dbReference>
<proteinExistence type="predicted"/>
<feature type="non-terminal residue" evidence="7">
    <location>
        <position position="1"/>
    </location>
</feature>
<name>A0A1V9YVT2_9STRA</name>
<evidence type="ECO:0000313" key="7">
    <source>
        <dbReference type="EMBL" id="OQR89733.1"/>
    </source>
</evidence>
<evidence type="ECO:0000256" key="1">
    <source>
        <dbReference type="ARBA" id="ARBA00004922"/>
    </source>
</evidence>
<feature type="domain" description="PA" evidence="5">
    <location>
        <begin position="27"/>
        <end position="110"/>
    </location>
</feature>
<comment type="pathway">
    <text evidence="1">Protein modification; protein glycosylation.</text>
</comment>
<dbReference type="InterPro" id="IPR003137">
    <property type="entry name" value="PA_domain"/>
</dbReference>
<organism evidence="7 8">
    <name type="scientific">Thraustotheca clavata</name>
    <dbReference type="NCBI Taxonomy" id="74557"/>
    <lineage>
        <taxon>Eukaryota</taxon>
        <taxon>Sar</taxon>
        <taxon>Stramenopiles</taxon>
        <taxon>Oomycota</taxon>
        <taxon>Saprolegniomycetes</taxon>
        <taxon>Saprolegniales</taxon>
        <taxon>Achlyaceae</taxon>
        <taxon>Thraustotheca</taxon>
    </lineage>
</organism>
<dbReference type="Pfam" id="PF13844">
    <property type="entry name" value="Glyco_transf_41"/>
    <property type="match status" value="1"/>
</dbReference>
<keyword evidence="4" id="KW-0802">TPR repeat</keyword>
<gene>
    <name evidence="7" type="ORF">THRCLA_09608</name>
</gene>
<dbReference type="GO" id="GO:0006493">
    <property type="term" value="P:protein O-linked glycosylation"/>
    <property type="evidence" value="ECO:0007669"/>
    <property type="project" value="TreeGrafter"/>
</dbReference>
<dbReference type="PANTHER" id="PTHR44998">
    <property type="match status" value="1"/>
</dbReference>
<sequence length="732" mass="83248">CLLYVENEKYECRGAMFGGFIPLVNTTLKLVVAQPLKACSEIQAMENGSMILVQRGGCPFTEKLKNVQKANGSYMVVVNNDDMIFLMQSIDWVEESAVAIAIGASDGAKLMQKLPTLVKISSTATVLDQCIVRIKKFLDINVPRLAIETFYHCHNNYNTESNNFYMTLARLFSESTYKSWEEIEEISLLSSISALNYTDDTEAYIMAGENLLLAGSFTESINQFEKDTEKSAQVLCGKLLSYFLMGNYEMACTLYDDCPASYWATAPPQYKVAIDTLHGVMLHNLKNYLKPGNYCSFDSTQQTFQFSTPAAKYIFESYTQMGVYLDELGAFESSLIHLNYGLQMCGEATGLQIRQALAIPSVFSDSQTMEKWMSDLLTKVKTLQLTDSIDPQHTYQPENAAYLKWTITPPTMLLGYQGYRVDNVQKSIVNMYDRLYPFPRLIPSSIPIVPSAKKRIGFISSWFRTHSVGKLFLGILQKLDRDRFEVIVFAATHFFPLSSADIYTKQFQQVADTFIVLSKAMDEAIDLIAGQTLDVLIFPEIGMDSWLMVLASYRFARVQCMFWGHPITSGLSSIDYFIASDHFFSDKSVLENYTEQVVLFNSLSTYFTWPILPSLSINRGHFHLPESSHIYICPQTIMKMHVEFDEILQTILIKDSKAYIVLLYSKSQTLWRRRLRDRFNRRKMPTHRIIFVETLPYSRFMQLLSIANVMLDPFPFGGGVTTLDALALGLYV</sequence>
<evidence type="ECO:0000259" key="5">
    <source>
        <dbReference type="Pfam" id="PF02225"/>
    </source>
</evidence>
<evidence type="ECO:0000259" key="6">
    <source>
        <dbReference type="Pfam" id="PF13844"/>
    </source>
</evidence>